<dbReference type="AlphaFoldDB" id="A0A0E9VNN2"/>
<name>A0A0E9VNN2_ANGAN</name>
<sequence length="31" mass="3865">MMICIRGFRYRMLQYARNEYRLSGSEFLLVF</sequence>
<accession>A0A0E9VNN2</accession>
<organism evidence="1">
    <name type="scientific">Anguilla anguilla</name>
    <name type="common">European freshwater eel</name>
    <name type="synonym">Muraena anguilla</name>
    <dbReference type="NCBI Taxonomy" id="7936"/>
    <lineage>
        <taxon>Eukaryota</taxon>
        <taxon>Metazoa</taxon>
        <taxon>Chordata</taxon>
        <taxon>Craniata</taxon>
        <taxon>Vertebrata</taxon>
        <taxon>Euteleostomi</taxon>
        <taxon>Actinopterygii</taxon>
        <taxon>Neopterygii</taxon>
        <taxon>Teleostei</taxon>
        <taxon>Anguilliformes</taxon>
        <taxon>Anguillidae</taxon>
        <taxon>Anguilla</taxon>
    </lineage>
</organism>
<reference evidence="1" key="1">
    <citation type="submission" date="2014-11" db="EMBL/GenBank/DDBJ databases">
        <authorList>
            <person name="Amaro Gonzalez C."/>
        </authorList>
    </citation>
    <scope>NUCLEOTIDE SEQUENCE</scope>
</reference>
<proteinExistence type="predicted"/>
<dbReference type="EMBL" id="GBXM01029562">
    <property type="protein sequence ID" value="JAH79015.1"/>
    <property type="molecule type" value="Transcribed_RNA"/>
</dbReference>
<reference evidence="1" key="2">
    <citation type="journal article" date="2015" name="Fish Shellfish Immunol.">
        <title>Early steps in the European eel (Anguilla anguilla)-Vibrio vulnificus interaction in the gills: Role of the RtxA13 toxin.</title>
        <authorList>
            <person name="Callol A."/>
            <person name="Pajuelo D."/>
            <person name="Ebbesson L."/>
            <person name="Teles M."/>
            <person name="MacKenzie S."/>
            <person name="Amaro C."/>
        </authorList>
    </citation>
    <scope>NUCLEOTIDE SEQUENCE</scope>
</reference>
<evidence type="ECO:0000313" key="1">
    <source>
        <dbReference type="EMBL" id="JAH79015.1"/>
    </source>
</evidence>
<protein>
    <submittedName>
        <fullName evidence="1">Uncharacterized protein</fullName>
    </submittedName>
</protein>